<keyword evidence="13" id="KW-0676">Redox-active center</keyword>
<keyword evidence="12 17" id="KW-0413">Isomerase</keyword>
<keyword evidence="6" id="KW-0732">Signal</keyword>
<dbReference type="AlphaFoldDB" id="A0A7R8HDY0"/>
<keyword evidence="11" id="KW-1015">Disulfide bond</keyword>
<reference evidence="17" key="1">
    <citation type="submission" date="2021-02" db="EMBL/GenBank/DDBJ databases">
        <authorList>
            <person name="Bekaert M."/>
        </authorList>
    </citation>
    <scope>NUCLEOTIDE SEQUENCE</scope>
    <source>
        <strain evidence="17">IoA-00</strain>
    </source>
</reference>
<dbReference type="FunFam" id="3.40.30.10:FF:000017">
    <property type="entry name" value="Protein disulfide-isomerase A4"/>
    <property type="match status" value="1"/>
</dbReference>
<dbReference type="GO" id="GO:0006508">
    <property type="term" value="P:proteolysis"/>
    <property type="evidence" value="ECO:0007669"/>
    <property type="project" value="UniProtKB-KW"/>
</dbReference>
<dbReference type="Pfam" id="PF00085">
    <property type="entry name" value="Thioredoxin"/>
    <property type="match status" value="2"/>
</dbReference>
<dbReference type="GO" id="GO:0009986">
    <property type="term" value="C:cell surface"/>
    <property type="evidence" value="ECO:0007669"/>
    <property type="project" value="TreeGrafter"/>
</dbReference>
<dbReference type="PROSITE" id="PS00194">
    <property type="entry name" value="THIOREDOXIN_1"/>
    <property type="match status" value="1"/>
</dbReference>
<dbReference type="InterPro" id="IPR018114">
    <property type="entry name" value="TRYPSIN_HIS"/>
</dbReference>
<evidence type="ECO:0000313" key="18">
    <source>
        <dbReference type="Proteomes" id="UP000675881"/>
    </source>
</evidence>
<keyword evidence="18" id="KW-1185">Reference proteome</keyword>
<dbReference type="CDD" id="cd02961">
    <property type="entry name" value="PDI_a_family"/>
    <property type="match status" value="2"/>
</dbReference>
<dbReference type="InterPro" id="IPR001254">
    <property type="entry name" value="Trypsin_dom"/>
</dbReference>
<dbReference type="GO" id="GO:0005788">
    <property type="term" value="C:endoplasmic reticulum lumen"/>
    <property type="evidence" value="ECO:0007669"/>
    <property type="project" value="UniProtKB-SubCell"/>
</dbReference>
<evidence type="ECO:0000256" key="15">
    <source>
        <dbReference type="SAM" id="MobiDB-lite"/>
    </source>
</evidence>
<keyword evidence="16" id="KW-0812">Transmembrane</keyword>
<comment type="subcellular location">
    <subcellularLocation>
        <location evidence="2">Endoplasmic reticulum lumen</location>
    </subcellularLocation>
</comment>
<gene>
    <name evidence="17" type="ORF">LSAA_13746</name>
</gene>
<dbReference type="CDD" id="cd00190">
    <property type="entry name" value="Tryp_SPc"/>
    <property type="match status" value="1"/>
</dbReference>
<comment type="similarity">
    <text evidence="3 14">Belongs to the protein disulfide isomerase family.</text>
</comment>
<dbReference type="PROSITE" id="PS51352">
    <property type="entry name" value="THIOREDOXIN_2"/>
    <property type="match status" value="2"/>
</dbReference>
<keyword evidence="16" id="KW-0472">Membrane</keyword>
<keyword evidence="9" id="KW-0256">Endoplasmic reticulum</keyword>
<evidence type="ECO:0000256" key="4">
    <source>
        <dbReference type="ARBA" id="ARBA00012723"/>
    </source>
</evidence>
<dbReference type="Proteomes" id="UP000675881">
    <property type="component" value="Chromosome 8"/>
</dbReference>
<dbReference type="InterPro" id="IPR001314">
    <property type="entry name" value="Peptidase_S1A"/>
</dbReference>
<evidence type="ECO:0000256" key="9">
    <source>
        <dbReference type="ARBA" id="ARBA00022824"/>
    </source>
</evidence>
<feature type="region of interest" description="Disordered" evidence="15">
    <location>
        <begin position="1019"/>
        <end position="1046"/>
    </location>
</feature>
<dbReference type="EC" id="5.3.4.1" evidence="4"/>
<evidence type="ECO:0000313" key="17">
    <source>
        <dbReference type="EMBL" id="CAF3019585.1"/>
    </source>
</evidence>
<evidence type="ECO:0000256" key="11">
    <source>
        <dbReference type="ARBA" id="ARBA00023157"/>
    </source>
</evidence>
<dbReference type="NCBIfam" id="TIGR01126">
    <property type="entry name" value="pdi_dom"/>
    <property type="match status" value="1"/>
</dbReference>
<sequence>MPNIFAIMTSSQLTVFMGDHVKYIDSQPVISLIQNIARSSSSHPSHRDHLFVEIVRIPDVPCGLSGIPGSFKRSGGARVLGGFETPILDYPFAVSIRKNGAHHCGGAIIGRRHILTAAHCVHSYPEKVWSVVVGESNVDRPPAQSPIRVSKLHIHHNYKRPSYTHDIAILTLSSDIKWSDKSQPACLSDDELVVGSDGELAGWGYDNEKRKGGKPMNTLHSVKLPILENEVCQSWFSSQNKPIVIEDTHMCAGYEEGGKDGCQGDSGGGLVVKEEGKFKLTGVMSAGIGCGRAKLPGVYTRVSSYMDWIRKVVTEYYNYYRIREDTITAKLNCHNCIGPSRLTHKEEWQRFIGPVIGGFLSGTMKAKSLLQLIFFTSISSSVLAGGDDGPGDPDFSANDGDLESDVNPMEVPKGNYNILEIDGVKVLNRDTFAHFIKPKDIVLVEFYAPWCGHCKTLEPEYAKAAQILQKDDIPLAKVDATKEASLAKEYMIQGFPTLILFKKGEKVEQYDGQRTTKDIVEYMKKQSDPNYKPPPSVVVVLTTDNFTKYIKNEKLTLAMFYAPWCKHCKQVEPEIEGAAAELKEWGIKIVKVDGTREKELADQYGIIGWPTFKMFRKGRIYNYDGPREKDNIIAFMKNQYKPPSEEKSSRLGVVNNMDRLEATVVGFFKGSASEHTDLFDEYIVAANEMRGSLKFLHTFSDEVAKSYKFPQETIVVFQPEIFWSPYENKTYSISKKSATYKEILQFIRKSSIPLVGQRTKSNMFKYTERPLVVVYYDVNYDHQYVKDTQFIRKKVLEVAKEYRTSNLHFAISNEDEFADEIKGLGLEDGGEDVSIGCYSEKQKFRYQLDGDFESEDLSNFINLLRSGRVSPYMKSLPVPQGEQGLVKNLVANNYDDEIHKIKKDAVIFFFMLLGVVIARIWILFSKKVAKKISTNNENVIFGKMNGESNDIPYMFPKLKGFPSLFFISAYDKFDPILYQGDKNYKSIRDWINRHSSIFLTEEERTGEAALEDDEIESYTNENFEDDLTKPHVESVEDNGSDSKDEL</sequence>
<evidence type="ECO:0000256" key="7">
    <source>
        <dbReference type="ARBA" id="ARBA00022737"/>
    </source>
</evidence>
<evidence type="ECO:0000256" key="16">
    <source>
        <dbReference type="SAM" id="Phobius"/>
    </source>
</evidence>
<dbReference type="Gene3D" id="2.40.10.10">
    <property type="entry name" value="Trypsin-like serine proteases"/>
    <property type="match status" value="1"/>
</dbReference>
<dbReference type="Gene3D" id="3.40.30.10">
    <property type="entry name" value="Glutaredoxin"/>
    <property type="match status" value="5"/>
</dbReference>
<organism evidence="17 18">
    <name type="scientific">Lepeophtheirus salmonis</name>
    <name type="common">Salmon louse</name>
    <name type="synonym">Caligus salmonis</name>
    <dbReference type="NCBI Taxonomy" id="72036"/>
    <lineage>
        <taxon>Eukaryota</taxon>
        <taxon>Metazoa</taxon>
        <taxon>Ecdysozoa</taxon>
        <taxon>Arthropoda</taxon>
        <taxon>Crustacea</taxon>
        <taxon>Multicrustacea</taxon>
        <taxon>Hexanauplia</taxon>
        <taxon>Copepoda</taxon>
        <taxon>Siphonostomatoida</taxon>
        <taxon>Caligidae</taxon>
        <taxon>Lepeophtheirus</taxon>
    </lineage>
</organism>
<dbReference type="InterPro" id="IPR009003">
    <property type="entry name" value="Peptidase_S1_PA"/>
</dbReference>
<dbReference type="OrthoDB" id="6364259at2759"/>
<evidence type="ECO:0000256" key="5">
    <source>
        <dbReference type="ARBA" id="ARBA00022670"/>
    </source>
</evidence>
<dbReference type="GO" id="GO:0003756">
    <property type="term" value="F:protein disulfide isomerase activity"/>
    <property type="evidence" value="ECO:0007669"/>
    <property type="project" value="UniProtKB-EC"/>
</dbReference>
<evidence type="ECO:0000256" key="6">
    <source>
        <dbReference type="ARBA" id="ARBA00022729"/>
    </source>
</evidence>
<evidence type="ECO:0000256" key="12">
    <source>
        <dbReference type="ARBA" id="ARBA00023235"/>
    </source>
</evidence>
<dbReference type="InterPro" id="IPR017937">
    <property type="entry name" value="Thioredoxin_CS"/>
</dbReference>
<accession>A0A7R8HDY0</accession>
<dbReference type="InterPro" id="IPR005788">
    <property type="entry name" value="PDI_thioredoxin-like_dom"/>
</dbReference>
<comment type="catalytic activity">
    <reaction evidence="1">
        <text>Catalyzes the rearrangement of -S-S- bonds in proteins.</text>
        <dbReference type="EC" id="5.3.4.1"/>
    </reaction>
</comment>
<dbReference type="FunFam" id="2.40.10.10:FF:000003">
    <property type="entry name" value="Transmembrane serine protease 3"/>
    <property type="match status" value="1"/>
</dbReference>
<dbReference type="SMART" id="SM00020">
    <property type="entry name" value="Tryp_SPc"/>
    <property type="match status" value="1"/>
</dbReference>
<dbReference type="InterPro" id="IPR043504">
    <property type="entry name" value="Peptidase_S1_PA_chymotrypsin"/>
</dbReference>
<keyword evidence="8" id="KW-0378">Hydrolase</keyword>
<dbReference type="Pfam" id="PF00089">
    <property type="entry name" value="Trypsin"/>
    <property type="match status" value="1"/>
</dbReference>
<dbReference type="PROSITE" id="PS50240">
    <property type="entry name" value="TRYPSIN_DOM"/>
    <property type="match status" value="1"/>
</dbReference>
<dbReference type="PRINTS" id="PR00722">
    <property type="entry name" value="CHYMOTRYPSIN"/>
</dbReference>
<evidence type="ECO:0000256" key="1">
    <source>
        <dbReference type="ARBA" id="ARBA00001182"/>
    </source>
</evidence>
<dbReference type="PANTHER" id="PTHR18929">
    <property type="entry name" value="PROTEIN DISULFIDE ISOMERASE"/>
    <property type="match status" value="1"/>
</dbReference>
<evidence type="ECO:0000256" key="2">
    <source>
        <dbReference type="ARBA" id="ARBA00004319"/>
    </source>
</evidence>
<dbReference type="GO" id="GO:0004252">
    <property type="term" value="F:serine-type endopeptidase activity"/>
    <property type="evidence" value="ECO:0007669"/>
    <property type="project" value="InterPro"/>
</dbReference>
<dbReference type="PROSITE" id="PS00134">
    <property type="entry name" value="TRYPSIN_HIS"/>
    <property type="match status" value="1"/>
</dbReference>
<protein>
    <recommendedName>
        <fullName evidence="4">protein disulfide-isomerase</fullName>
        <ecNumber evidence="4">5.3.4.1</ecNumber>
    </recommendedName>
</protein>
<keyword evidence="16" id="KW-1133">Transmembrane helix</keyword>
<keyword evidence="5" id="KW-0645">Protease</keyword>
<dbReference type="SUPFAM" id="SSF50494">
    <property type="entry name" value="Trypsin-like serine proteases"/>
    <property type="match status" value="1"/>
</dbReference>
<evidence type="ECO:0000256" key="3">
    <source>
        <dbReference type="ARBA" id="ARBA00006347"/>
    </source>
</evidence>
<evidence type="ECO:0000256" key="8">
    <source>
        <dbReference type="ARBA" id="ARBA00022801"/>
    </source>
</evidence>
<keyword evidence="10" id="KW-0720">Serine protease</keyword>
<dbReference type="GO" id="GO:0006457">
    <property type="term" value="P:protein folding"/>
    <property type="evidence" value="ECO:0007669"/>
    <property type="project" value="TreeGrafter"/>
</dbReference>
<evidence type="ECO:0000256" key="14">
    <source>
        <dbReference type="RuleBase" id="RU004208"/>
    </source>
</evidence>
<dbReference type="GO" id="GO:0034976">
    <property type="term" value="P:response to endoplasmic reticulum stress"/>
    <property type="evidence" value="ECO:0007669"/>
    <property type="project" value="TreeGrafter"/>
</dbReference>
<evidence type="ECO:0000256" key="10">
    <source>
        <dbReference type="ARBA" id="ARBA00022825"/>
    </source>
</evidence>
<dbReference type="Pfam" id="PF13848">
    <property type="entry name" value="Thioredoxin_6"/>
    <property type="match status" value="1"/>
</dbReference>
<evidence type="ECO:0000256" key="13">
    <source>
        <dbReference type="ARBA" id="ARBA00023284"/>
    </source>
</evidence>
<dbReference type="InterPro" id="IPR036249">
    <property type="entry name" value="Thioredoxin-like_sf"/>
</dbReference>
<name>A0A7R8HDY0_LEPSM</name>
<feature type="transmembrane region" description="Helical" evidence="16">
    <location>
        <begin position="905"/>
        <end position="924"/>
    </location>
</feature>
<dbReference type="SUPFAM" id="SSF52833">
    <property type="entry name" value="Thioredoxin-like"/>
    <property type="match status" value="5"/>
</dbReference>
<feature type="compositionally biased region" description="Basic and acidic residues" evidence="15">
    <location>
        <begin position="1026"/>
        <end position="1046"/>
    </location>
</feature>
<proteinExistence type="inferred from homology"/>
<keyword evidence="7" id="KW-0677">Repeat</keyword>
<dbReference type="EMBL" id="HG994587">
    <property type="protein sequence ID" value="CAF3019585.1"/>
    <property type="molecule type" value="Genomic_DNA"/>
</dbReference>
<dbReference type="PANTHER" id="PTHR18929:SF210">
    <property type="entry name" value="PROTEIN DISULFIDE-ISOMERASE A4"/>
    <property type="match status" value="1"/>
</dbReference>
<dbReference type="InterPro" id="IPR013766">
    <property type="entry name" value="Thioredoxin_domain"/>
</dbReference>